<dbReference type="PRINTS" id="PR00252">
    <property type="entry name" value="NRIONCHANNEL"/>
</dbReference>
<feature type="transmembrane region" description="Helical" evidence="5">
    <location>
        <begin position="524"/>
        <end position="547"/>
    </location>
</feature>
<dbReference type="Gene3D" id="1.20.58.390">
    <property type="entry name" value="Neurotransmitter-gated ion-channel transmembrane domain"/>
    <property type="match status" value="1"/>
</dbReference>
<dbReference type="GO" id="GO:0004888">
    <property type="term" value="F:transmembrane signaling receptor activity"/>
    <property type="evidence" value="ECO:0007669"/>
    <property type="project" value="InterPro"/>
</dbReference>
<feature type="chain" id="PRO_5041480860" evidence="5">
    <location>
        <begin position="30"/>
        <end position="559"/>
    </location>
</feature>
<evidence type="ECO:0000256" key="2">
    <source>
        <dbReference type="ARBA" id="ARBA00022692"/>
    </source>
</evidence>
<keyword evidence="9" id="KW-1185">Reference proteome</keyword>
<dbReference type="PROSITE" id="PS00236">
    <property type="entry name" value="NEUROTR_ION_CHANNEL"/>
    <property type="match status" value="1"/>
</dbReference>
<name>A0AA39H8M9_9BILA</name>
<keyword evidence="5" id="KW-0407">Ion channel</keyword>
<feature type="signal peptide" evidence="5">
    <location>
        <begin position="1"/>
        <end position="29"/>
    </location>
</feature>
<keyword evidence="4 5" id="KW-0472">Membrane</keyword>
<reference evidence="8" key="1">
    <citation type="submission" date="2023-06" db="EMBL/GenBank/DDBJ databases">
        <title>Genomic analysis of the entomopathogenic nematode Steinernema hermaphroditum.</title>
        <authorList>
            <person name="Schwarz E.M."/>
            <person name="Heppert J.K."/>
            <person name="Baniya A."/>
            <person name="Schwartz H.T."/>
            <person name="Tan C.-H."/>
            <person name="Antoshechkin I."/>
            <person name="Sternberg P.W."/>
            <person name="Goodrich-Blair H."/>
            <person name="Dillman A.R."/>
        </authorList>
    </citation>
    <scope>NUCLEOTIDE SEQUENCE</scope>
    <source>
        <strain evidence="8">PS9179</strain>
        <tissue evidence="8">Whole animal</tissue>
    </source>
</reference>
<evidence type="ECO:0000313" key="8">
    <source>
        <dbReference type="EMBL" id="KAK0401260.1"/>
    </source>
</evidence>
<keyword evidence="3 5" id="KW-1133">Transmembrane helix</keyword>
<feature type="domain" description="Neurotransmitter-gated ion-channel transmembrane" evidence="7">
    <location>
        <begin position="253"/>
        <end position="325"/>
    </location>
</feature>
<dbReference type="Pfam" id="PF02932">
    <property type="entry name" value="Neur_chan_memb"/>
    <property type="match status" value="1"/>
</dbReference>
<dbReference type="InterPro" id="IPR018000">
    <property type="entry name" value="Neurotransmitter_ion_chnl_CS"/>
</dbReference>
<comment type="subcellular location">
    <subcellularLocation>
        <location evidence="1">Membrane</location>
        <topology evidence="1">Multi-pass membrane protein</topology>
    </subcellularLocation>
</comment>
<dbReference type="InterPro" id="IPR006201">
    <property type="entry name" value="Neur_channel"/>
</dbReference>
<dbReference type="SUPFAM" id="SSF90112">
    <property type="entry name" value="Neurotransmitter-gated ion-channel transmembrane pore"/>
    <property type="match status" value="1"/>
</dbReference>
<comment type="similarity">
    <text evidence="5">Belongs to the ligand-gated ion channel (TC 1.A.9) family.</text>
</comment>
<evidence type="ECO:0000256" key="1">
    <source>
        <dbReference type="ARBA" id="ARBA00004141"/>
    </source>
</evidence>
<feature type="transmembrane region" description="Helical" evidence="5">
    <location>
        <begin position="247"/>
        <end position="270"/>
    </location>
</feature>
<dbReference type="Gene3D" id="2.70.170.10">
    <property type="entry name" value="Neurotransmitter-gated ion-channel ligand-binding domain"/>
    <property type="match status" value="1"/>
</dbReference>
<dbReference type="Proteomes" id="UP001175271">
    <property type="component" value="Unassembled WGS sequence"/>
</dbReference>
<dbReference type="InterPro" id="IPR036719">
    <property type="entry name" value="Neuro-gated_channel_TM_sf"/>
</dbReference>
<evidence type="ECO:0000256" key="3">
    <source>
        <dbReference type="ARBA" id="ARBA00022989"/>
    </source>
</evidence>
<dbReference type="EMBL" id="JAUCMV010000004">
    <property type="protein sequence ID" value="KAK0401260.1"/>
    <property type="molecule type" value="Genomic_DNA"/>
</dbReference>
<organism evidence="8 9">
    <name type="scientific">Steinernema hermaphroditum</name>
    <dbReference type="NCBI Taxonomy" id="289476"/>
    <lineage>
        <taxon>Eukaryota</taxon>
        <taxon>Metazoa</taxon>
        <taxon>Ecdysozoa</taxon>
        <taxon>Nematoda</taxon>
        <taxon>Chromadorea</taxon>
        <taxon>Rhabditida</taxon>
        <taxon>Tylenchina</taxon>
        <taxon>Panagrolaimomorpha</taxon>
        <taxon>Strongyloidoidea</taxon>
        <taxon>Steinernematidae</taxon>
        <taxon>Steinernema</taxon>
    </lineage>
</organism>
<dbReference type="GO" id="GO:0016020">
    <property type="term" value="C:membrane"/>
    <property type="evidence" value="ECO:0007669"/>
    <property type="project" value="UniProtKB-SubCell"/>
</dbReference>
<dbReference type="InterPro" id="IPR036734">
    <property type="entry name" value="Neur_chan_lig-bd_sf"/>
</dbReference>
<dbReference type="SUPFAM" id="SSF63712">
    <property type="entry name" value="Nicotinic receptor ligand binding domain-like"/>
    <property type="match status" value="1"/>
</dbReference>
<dbReference type="GO" id="GO:0005230">
    <property type="term" value="F:extracellular ligand-gated monoatomic ion channel activity"/>
    <property type="evidence" value="ECO:0007669"/>
    <property type="project" value="InterPro"/>
</dbReference>
<gene>
    <name evidence="8" type="ORF">QR680_015674</name>
</gene>
<evidence type="ECO:0000259" key="6">
    <source>
        <dbReference type="Pfam" id="PF02931"/>
    </source>
</evidence>
<accession>A0AA39H8M9</accession>
<feature type="transmembrane region" description="Helical" evidence="5">
    <location>
        <begin position="282"/>
        <end position="300"/>
    </location>
</feature>
<sequence>MDVAILRRMGVILLLVFFITTLQVYQGVAETAHQRLIQDLLQARGSERVKPKRAILEPVVVTYSMELYQMIELNERQQYVLLSAWVVERWYDELLYWEPLQYENLTQLKVPHTFVWLPDTTLYNTLVMKDDDQRRMLNVKLTTDPVRRRSHVEFLYPAIFKFSCQLYLQYFPFDSQVCVMIFGSWTSDNQDIDYVPHDTGLGTSNYLSNEGWSLMGTRAKRKEVKYVCCPVNYTLLEYTLYLRRRPLFYLVNLVIPTFIITLIAITGFFTTSSTTGVRQEKISLCITTLLSMSILMLMVSDQMPSTSTFIPLISWFYMCAIVIISVGALAASFVISVQKFGRLGDRLPPRWVKITKMFSFISFTRLPFHLLPQSMLDKEHERLMRMQSEGHDKEPKKSSFIYNFAKYFFIGNNDNEDVTEYYANGDINTITPKFSSRETEHHYPLIDENGVSKSILPQDPVTRKLNSASLLNSHENVRNKTVSPTIRKAIYNAVDQRKSDEKRNRHLAQIEYDWLATVIERCTLIIFVFVFLTVSLGINVVGCIHWLNSHVPDDGALTQ</sequence>
<keyword evidence="5" id="KW-0732">Signal</keyword>
<evidence type="ECO:0000313" key="9">
    <source>
        <dbReference type="Proteomes" id="UP001175271"/>
    </source>
</evidence>
<keyword evidence="2 5" id="KW-0812">Transmembrane</keyword>
<protein>
    <submittedName>
        <fullName evidence="8">Uncharacterized protein</fullName>
    </submittedName>
</protein>
<keyword evidence="5" id="KW-0406">Ion transport</keyword>
<dbReference type="InterPro" id="IPR006202">
    <property type="entry name" value="Neur_chan_lig-bd"/>
</dbReference>
<comment type="caution">
    <text evidence="8">The sequence shown here is derived from an EMBL/GenBank/DDBJ whole genome shotgun (WGS) entry which is preliminary data.</text>
</comment>
<evidence type="ECO:0000259" key="7">
    <source>
        <dbReference type="Pfam" id="PF02932"/>
    </source>
</evidence>
<dbReference type="CDD" id="cd18997">
    <property type="entry name" value="LGIC_ECD_nAChR"/>
    <property type="match status" value="1"/>
</dbReference>
<dbReference type="PANTHER" id="PTHR18945">
    <property type="entry name" value="NEUROTRANSMITTER GATED ION CHANNEL"/>
    <property type="match status" value="1"/>
</dbReference>
<dbReference type="Pfam" id="PF02931">
    <property type="entry name" value="Neur_chan_LBD"/>
    <property type="match status" value="1"/>
</dbReference>
<dbReference type="InterPro" id="IPR006029">
    <property type="entry name" value="Neurotrans-gated_channel_TM"/>
</dbReference>
<dbReference type="InterPro" id="IPR038050">
    <property type="entry name" value="Neuro_actylchol_rec"/>
</dbReference>
<dbReference type="AlphaFoldDB" id="A0AA39H8M9"/>
<keyword evidence="5" id="KW-0813">Transport</keyword>
<dbReference type="CDD" id="cd19051">
    <property type="entry name" value="LGIC_TM_cation"/>
    <property type="match status" value="1"/>
</dbReference>
<evidence type="ECO:0000256" key="5">
    <source>
        <dbReference type="RuleBase" id="RU000687"/>
    </source>
</evidence>
<evidence type="ECO:0000256" key="4">
    <source>
        <dbReference type="ARBA" id="ARBA00023136"/>
    </source>
</evidence>
<feature type="transmembrane region" description="Helical" evidence="5">
    <location>
        <begin position="312"/>
        <end position="337"/>
    </location>
</feature>
<proteinExistence type="inferred from homology"/>
<dbReference type="FunFam" id="2.70.170.10:FF:000028">
    <property type="entry name" value="AcetylCholine Receptor"/>
    <property type="match status" value="1"/>
</dbReference>
<feature type="domain" description="Neurotransmitter-gated ion-channel ligand-binding" evidence="6">
    <location>
        <begin position="34"/>
        <end position="246"/>
    </location>
</feature>